<feature type="compositionally biased region" description="Polar residues" evidence="1">
    <location>
        <begin position="98"/>
        <end position="109"/>
    </location>
</feature>
<feature type="region of interest" description="Disordered" evidence="1">
    <location>
        <begin position="1079"/>
        <end position="1131"/>
    </location>
</feature>
<dbReference type="Proteomes" id="UP000722791">
    <property type="component" value="Unassembled WGS sequence"/>
</dbReference>
<feature type="compositionally biased region" description="Polar residues" evidence="1">
    <location>
        <begin position="1407"/>
        <end position="1422"/>
    </location>
</feature>
<evidence type="ECO:0000313" key="3">
    <source>
        <dbReference type="Proteomes" id="UP000722791"/>
    </source>
</evidence>
<dbReference type="InterPro" id="IPR045185">
    <property type="entry name" value="PUB22/23/24-like"/>
</dbReference>
<evidence type="ECO:0000256" key="1">
    <source>
        <dbReference type="SAM" id="MobiDB-lite"/>
    </source>
</evidence>
<evidence type="ECO:0000313" key="2">
    <source>
        <dbReference type="EMBL" id="GIM06197.1"/>
    </source>
</evidence>
<feature type="compositionally biased region" description="Low complexity" evidence="1">
    <location>
        <begin position="485"/>
        <end position="496"/>
    </location>
</feature>
<reference evidence="2" key="1">
    <citation type="journal article" date="2021" name="Proc. Natl. Acad. Sci. U.S.A.">
        <title>Three genomes in the algal genus Volvox reveal the fate of a haploid sex-determining region after a transition to homothallism.</title>
        <authorList>
            <person name="Yamamoto K."/>
            <person name="Hamaji T."/>
            <person name="Kawai-Toyooka H."/>
            <person name="Matsuzaki R."/>
            <person name="Takahashi F."/>
            <person name="Nishimura Y."/>
            <person name="Kawachi M."/>
            <person name="Noguchi H."/>
            <person name="Minakuchi Y."/>
            <person name="Umen J.G."/>
            <person name="Toyoda A."/>
            <person name="Nozaki H."/>
        </authorList>
    </citation>
    <scope>NUCLEOTIDE SEQUENCE</scope>
    <source>
        <strain evidence="2">NIES-3785</strain>
    </source>
</reference>
<feature type="region of interest" description="Disordered" evidence="1">
    <location>
        <begin position="1407"/>
        <end position="1428"/>
    </location>
</feature>
<feature type="compositionally biased region" description="Low complexity" evidence="1">
    <location>
        <begin position="862"/>
        <end position="871"/>
    </location>
</feature>
<feature type="compositionally biased region" description="Polar residues" evidence="1">
    <location>
        <begin position="1036"/>
        <end position="1055"/>
    </location>
</feature>
<feature type="compositionally biased region" description="Low complexity" evidence="1">
    <location>
        <begin position="110"/>
        <end position="128"/>
    </location>
</feature>
<feature type="region of interest" description="Disordered" evidence="1">
    <location>
        <begin position="462"/>
        <end position="523"/>
    </location>
</feature>
<feature type="compositionally biased region" description="Low complexity" evidence="1">
    <location>
        <begin position="764"/>
        <end position="779"/>
    </location>
</feature>
<dbReference type="InterPro" id="IPR013083">
    <property type="entry name" value="Znf_RING/FYVE/PHD"/>
</dbReference>
<dbReference type="Gene3D" id="3.30.40.10">
    <property type="entry name" value="Zinc/RING finger domain, C3HC4 (zinc finger)"/>
    <property type="match status" value="1"/>
</dbReference>
<gene>
    <name evidence="2" type="ORF">Vretimale_10468</name>
</gene>
<dbReference type="GO" id="GO:0061630">
    <property type="term" value="F:ubiquitin protein ligase activity"/>
    <property type="evidence" value="ECO:0007669"/>
    <property type="project" value="InterPro"/>
</dbReference>
<dbReference type="EMBL" id="BNCQ01000020">
    <property type="protein sequence ID" value="GIM06197.1"/>
    <property type="molecule type" value="Genomic_DNA"/>
</dbReference>
<organism evidence="2 3">
    <name type="scientific">Volvox reticuliferus</name>
    <dbReference type="NCBI Taxonomy" id="1737510"/>
    <lineage>
        <taxon>Eukaryota</taxon>
        <taxon>Viridiplantae</taxon>
        <taxon>Chlorophyta</taxon>
        <taxon>core chlorophytes</taxon>
        <taxon>Chlorophyceae</taxon>
        <taxon>CS clade</taxon>
        <taxon>Chlamydomonadales</taxon>
        <taxon>Volvocaceae</taxon>
        <taxon>Volvox</taxon>
    </lineage>
</organism>
<feature type="region of interest" description="Disordered" evidence="1">
    <location>
        <begin position="1164"/>
        <end position="1211"/>
    </location>
</feature>
<accession>A0A8J4GES6</accession>
<comment type="caution">
    <text evidence="2">The sequence shown here is derived from an EMBL/GenBank/DDBJ whole genome shotgun (WGS) entry which is preliminary data.</text>
</comment>
<dbReference type="PANTHER" id="PTHR22849">
    <property type="entry name" value="WDSAM1 PROTEIN"/>
    <property type="match status" value="1"/>
</dbReference>
<feature type="region of interest" description="Disordered" evidence="1">
    <location>
        <begin position="1334"/>
        <end position="1379"/>
    </location>
</feature>
<feature type="region of interest" description="Disordered" evidence="1">
    <location>
        <begin position="838"/>
        <end position="873"/>
    </location>
</feature>
<proteinExistence type="predicted"/>
<feature type="region of interest" description="Disordered" evidence="1">
    <location>
        <begin position="764"/>
        <end position="826"/>
    </location>
</feature>
<feature type="compositionally biased region" description="Gly residues" evidence="1">
    <location>
        <begin position="313"/>
        <end position="325"/>
    </location>
</feature>
<feature type="region of interest" description="Disordered" evidence="1">
    <location>
        <begin position="42"/>
        <end position="67"/>
    </location>
</feature>
<feature type="region of interest" description="Disordered" evidence="1">
    <location>
        <begin position="285"/>
        <end position="325"/>
    </location>
</feature>
<protein>
    <submittedName>
        <fullName evidence="2">Uncharacterized protein</fullName>
    </submittedName>
</protein>
<feature type="compositionally biased region" description="Polar residues" evidence="1">
    <location>
        <begin position="1082"/>
        <end position="1101"/>
    </location>
</feature>
<name>A0A8J4GES6_9CHLO</name>
<feature type="region of interest" description="Disordered" evidence="1">
    <location>
        <begin position="1016"/>
        <end position="1065"/>
    </location>
</feature>
<dbReference type="PANTHER" id="PTHR22849:SF163">
    <property type="entry name" value="U-BOX DOMAIN-CONTAINING PROTEIN"/>
    <property type="match status" value="1"/>
</dbReference>
<feature type="non-terminal residue" evidence="2">
    <location>
        <position position="1"/>
    </location>
</feature>
<feature type="region of interest" description="Disordered" evidence="1">
    <location>
        <begin position="92"/>
        <end position="129"/>
    </location>
</feature>
<sequence length="1485" mass="153271">MRGSQDFFSTSPGISAGSNAFGSEFSVVNCSSPRAATFPEPSGITSFEGWISDPTRSRRAFQSTSSKLLTRAKPQEISLTSVAAADSSGHGIAHGSLADSQAAATRSQLSPSPTANTSHPPSSPPASTFRLRVPSGFICPLTGRIMRDPVIPVPVLLPLPQLLPHAGPLKAAAPSPLVATVQPPAQQMKVVAQHGSPAATALAPEALAARYRLPQCTSGWYERAAILSWLAAQSEAHTLLQPQLQLVANVSLRVAIQEWLQQHSLDYAAADQLLLLLQLERGEQRGQEREGEGEQEDTAAQCGTHSGKKRGLGPDGEAGPGPGIGPGIALGAVQIPVHAAAVATAPAPVRVPVLAGERIRHTACGFGIATTAVATGAAAAPSDAAAAPTSVVQQVQVQVLAPHVQGGAASAVAPLTAAVSAAPSIAPAITPVGVGVGAAWTWSSSRGYECLRSSVSSSWGSRALGGGSGGSWPWRTAVRPPPAPTATAPGPSPALAGRGHGPESWGGSVIAGGATESSTPAPLASGIASPAAAGWTLAMGEVRRGSPEGASITARPPLRYPGLMLHRTYSAVTTMGEISAFGSTERAAAAISSTGTSGPKQTSTSFANAVEAVTAAAAGFTQTPGDQALSYTGFEAAAATAGLRPAQPISRVLERSEDGIGGVGCRSWPWLGVSLYQQHALPRQGSGHTAAAATAALPAAVNGGGGSSSLCVERLQTGPPVTDEAAGRLYHRSLSAPAASPQLPAPRQGLPLPSVDTQQLLRPLQQQQEQQLRHPSQQPFHHRRQQPQVPQPLHRLSREWSAGSGASVAVTTRDRQRRGAIRIQPDWPAAEVDQLMSAGQGAVDRRRAPEPRCTQPPPSLPQPQQQYAKQQHLTQPGLIGRGYAEPLPLPLLLPQQQELWQAMGLQPLSGQAAEQDPQYFADSRGGCTSVPGDLSSPSVMNAAQWDVGGYKGPIWRRLWSGGSGAMRTLLNRLQGQMAGLWSRGKDGILKGWGSDPWGGDETNDYCGADTAAAAAVPVQSASDSEAMVSARDGCSDSESGGISGSCQSGKGSTDGDSIACGDDGAGGRGWMGSKWEVGRTAESLSPATRQGPSSASLNQAKVGNRPRAGGALSGCRAASGGVDETTTGGAHAASIGGRWWRRMAAYRSHPSFLRAEDVGTAPARNLVPDLQNPVRGKDREVGWQKPGYRRADDGGSGGDDASWQRPPPGPLELPLELPLPLQWLTADQLADCGLSARDEAQAAERQRQRVWRWLRGVPPPACRDLLTLLRCTTLAPETRPTATAAPLTSSSMATRRGRGLAAAPLRCISVGSHLPHRITALAVLPPPPGPPALAYSLPQFPADPPSSGDGAPISAPTGEGNAAVADGIPPAPSPPTRGSFAILVTRDHPGHVLVEELPSAAAAATVRSPSVVSEQDQSQPTDAGTGRGGRCWMVPAVRGRVTVVAACPRGGSLAVGTSAGLVFVWRCFPAESLRALQDLREMEAR</sequence>